<sequence>RLRKEVDQENNFYAGLVLATGSEFVFILPKRTDHEKEVARLLTGVMLPPAENHYSSAQIQKQRIFLDRLLLSPVDELPYVETDLYKMKIVAVCK</sequence>
<gene>
    <name evidence="2" type="ORF">UXM345_LOCUS38602</name>
    <name evidence="1" type="ORF">XDN619_LOCUS27454</name>
</gene>
<evidence type="ECO:0000313" key="1">
    <source>
        <dbReference type="EMBL" id="CAF2144821.1"/>
    </source>
</evidence>
<dbReference type="Proteomes" id="UP000663887">
    <property type="component" value="Unassembled WGS sequence"/>
</dbReference>
<proteinExistence type="predicted"/>
<name>A0A820PZE3_9BILA</name>
<accession>A0A820PZE3</accession>
<evidence type="ECO:0000313" key="3">
    <source>
        <dbReference type="Proteomes" id="UP000663842"/>
    </source>
</evidence>
<feature type="non-terminal residue" evidence="2">
    <location>
        <position position="1"/>
    </location>
</feature>
<organism evidence="2 3">
    <name type="scientific">Rotaria magnacalcarata</name>
    <dbReference type="NCBI Taxonomy" id="392030"/>
    <lineage>
        <taxon>Eukaryota</taxon>
        <taxon>Metazoa</taxon>
        <taxon>Spiralia</taxon>
        <taxon>Gnathifera</taxon>
        <taxon>Rotifera</taxon>
        <taxon>Eurotatoria</taxon>
        <taxon>Bdelloidea</taxon>
        <taxon>Philodinida</taxon>
        <taxon>Philodinidae</taxon>
        <taxon>Rotaria</taxon>
    </lineage>
</organism>
<reference evidence="2" key="1">
    <citation type="submission" date="2021-02" db="EMBL/GenBank/DDBJ databases">
        <authorList>
            <person name="Nowell W R."/>
        </authorList>
    </citation>
    <scope>NUCLEOTIDE SEQUENCE</scope>
</reference>
<dbReference type="Proteomes" id="UP000663842">
    <property type="component" value="Unassembled WGS sequence"/>
</dbReference>
<evidence type="ECO:0000313" key="2">
    <source>
        <dbReference type="EMBL" id="CAF4414967.1"/>
    </source>
</evidence>
<dbReference type="AlphaFoldDB" id="A0A820PZE3"/>
<protein>
    <submittedName>
        <fullName evidence="2">Uncharacterized protein</fullName>
    </submittedName>
</protein>
<dbReference type="EMBL" id="CAJNRG010012957">
    <property type="protein sequence ID" value="CAF2144821.1"/>
    <property type="molecule type" value="Genomic_DNA"/>
</dbReference>
<comment type="caution">
    <text evidence="2">The sequence shown here is derived from an EMBL/GenBank/DDBJ whole genome shotgun (WGS) entry which is preliminary data.</text>
</comment>
<dbReference type="EMBL" id="CAJOBF010029321">
    <property type="protein sequence ID" value="CAF4414967.1"/>
    <property type="molecule type" value="Genomic_DNA"/>
</dbReference>